<name>A0A317PSS0_9HYPH</name>
<organism evidence="2 3">
    <name type="scientific">Hoeflea marina</name>
    <dbReference type="NCBI Taxonomy" id="274592"/>
    <lineage>
        <taxon>Bacteria</taxon>
        <taxon>Pseudomonadati</taxon>
        <taxon>Pseudomonadota</taxon>
        <taxon>Alphaproteobacteria</taxon>
        <taxon>Hyphomicrobiales</taxon>
        <taxon>Rhizobiaceae</taxon>
        <taxon>Hoeflea</taxon>
    </lineage>
</organism>
<keyword evidence="1 2" id="KW-0812">Transmembrane</keyword>
<proteinExistence type="predicted"/>
<keyword evidence="1" id="KW-1133">Transmembrane helix</keyword>
<feature type="transmembrane region" description="Helical" evidence="1">
    <location>
        <begin position="34"/>
        <end position="57"/>
    </location>
</feature>
<evidence type="ECO:0000313" key="3">
    <source>
        <dbReference type="Proteomes" id="UP000246352"/>
    </source>
</evidence>
<evidence type="ECO:0000256" key="1">
    <source>
        <dbReference type="SAM" id="Phobius"/>
    </source>
</evidence>
<keyword evidence="1" id="KW-0472">Membrane</keyword>
<dbReference type="EMBL" id="QGTR01000001">
    <property type="protein sequence ID" value="PWW04219.1"/>
    <property type="molecule type" value="Genomic_DNA"/>
</dbReference>
<dbReference type="OrthoDB" id="5959103at2"/>
<dbReference type="Proteomes" id="UP000246352">
    <property type="component" value="Unassembled WGS sequence"/>
</dbReference>
<comment type="caution">
    <text evidence="2">The sequence shown here is derived from an EMBL/GenBank/DDBJ whole genome shotgun (WGS) entry which is preliminary data.</text>
</comment>
<keyword evidence="3" id="KW-1185">Reference proteome</keyword>
<reference evidence="2 3" key="1">
    <citation type="submission" date="2018-05" db="EMBL/GenBank/DDBJ databases">
        <title>Genomic Encyclopedia of Type Strains, Phase IV (KMG-IV): sequencing the most valuable type-strain genomes for metagenomic binning, comparative biology and taxonomic classification.</title>
        <authorList>
            <person name="Goeker M."/>
        </authorList>
    </citation>
    <scope>NUCLEOTIDE SEQUENCE [LARGE SCALE GENOMIC DNA]</scope>
    <source>
        <strain evidence="2 3">DSM 16791</strain>
    </source>
</reference>
<dbReference type="AlphaFoldDB" id="A0A317PSS0"/>
<sequence>MKKKSDWFHFDGGRGEITIARRVFRLPANRAPRIAVGIALVFCGILGFLPVLGFWMIPLGLLVLSQDLPTVRRWRRRLSVRMGQRGRARRQPPTR</sequence>
<accession>A0A317PSS0</accession>
<protein>
    <submittedName>
        <fullName evidence="2">Putative transmembrane protein PGPGW</fullName>
    </submittedName>
</protein>
<gene>
    <name evidence="2" type="ORF">DFR52_101912</name>
</gene>
<evidence type="ECO:0000313" key="2">
    <source>
        <dbReference type="EMBL" id="PWW04219.1"/>
    </source>
</evidence>